<dbReference type="OrthoDB" id="9794241at2"/>
<dbReference type="InterPro" id="IPR015996">
    <property type="entry name" value="UCP028451"/>
</dbReference>
<organism evidence="1 2">
    <name type="scientific">Gordonibacter pamelaeae</name>
    <dbReference type="NCBI Taxonomy" id="471189"/>
    <lineage>
        <taxon>Bacteria</taxon>
        <taxon>Bacillati</taxon>
        <taxon>Actinomycetota</taxon>
        <taxon>Coriobacteriia</taxon>
        <taxon>Eggerthellales</taxon>
        <taxon>Eggerthellaceae</taxon>
        <taxon>Gordonibacter</taxon>
    </lineage>
</organism>
<dbReference type="PANTHER" id="PTHR36452:SF1">
    <property type="entry name" value="DUF2461 DOMAIN-CONTAINING PROTEIN"/>
    <property type="match status" value="1"/>
</dbReference>
<dbReference type="NCBIfam" id="TIGR02453">
    <property type="entry name" value="TIGR02453 family protein"/>
    <property type="match status" value="1"/>
</dbReference>
<dbReference type="AlphaFoldDB" id="A0A369M608"/>
<dbReference type="Proteomes" id="UP000254000">
    <property type="component" value="Unassembled WGS sequence"/>
</dbReference>
<reference evidence="1 2" key="1">
    <citation type="journal article" date="2018" name="Elife">
        <title>Discovery and characterization of a prevalent human gut bacterial enzyme sufficient for the inactivation of a family of plant toxins.</title>
        <authorList>
            <person name="Koppel N."/>
            <person name="Bisanz J.E."/>
            <person name="Pandelia M.E."/>
            <person name="Turnbaugh P.J."/>
            <person name="Balskus E.P."/>
        </authorList>
    </citation>
    <scope>NUCLEOTIDE SEQUENCE [LARGE SCALE GENOMIC DNA]</scope>
    <source>
        <strain evidence="1 2">3C</strain>
    </source>
</reference>
<protein>
    <submittedName>
        <fullName evidence="1">TIGR02453 family protein</fullName>
    </submittedName>
</protein>
<dbReference type="PIRSF" id="PIRSF028451">
    <property type="entry name" value="UCP028451"/>
    <property type="match status" value="1"/>
</dbReference>
<gene>
    <name evidence="1" type="ORF">C1877_06330</name>
</gene>
<name>A0A369M608_9ACTN</name>
<evidence type="ECO:0000313" key="2">
    <source>
        <dbReference type="Proteomes" id="UP000254000"/>
    </source>
</evidence>
<dbReference type="Pfam" id="PF09365">
    <property type="entry name" value="DUF2461"/>
    <property type="match status" value="1"/>
</dbReference>
<dbReference type="PANTHER" id="PTHR36452">
    <property type="entry name" value="CHROMOSOME 12, WHOLE GENOME SHOTGUN SEQUENCE"/>
    <property type="match status" value="1"/>
</dbReference>
<sequence>MGAALAYLAELEAHNDRAWFAETKAERAGALAAFDVLVADVQQRVGAFDPAVLGHDPKKLTFKLTRDTRFSNDKSPYNPSLRAHVGPAGKLPVPVGYYLMVRPGGRSFLGGGLFAAMFKDATDRVRRAIAADGDAWERVVEGLAPLQVEGEALKRVPQGFDAAHPQAGWLKFKSWYLELPVPDEDVAAPGFAEAAAREFERMKPLNDFLNRALEGFEMPAR</sequence>
<comment type="caution">
    <text evidence="1">The sequence shown here is derived from an EMBL/GenBank/DDBJ whole genome shotgun (WGS) entry which is preliminary data.</text>
</comment>
<accession>A0A369M608</accession>
<dbReference type="InterPro" id="IPR012808">
    <property type="entry name" value="CHP02453"/>
</dbReference>
<keyword evidence="2" id="KW-1185">Reference proteome</keyword>
<dbReference type="EMBL" id="PPTS01000003">
    <property type="protein sequence ID" value="RDB65896.1"/>
    <property type="molecule type" value="Genomic_DNA"/>
</dbReference>
<proteinExistence type="predicted"/>
<evidence type="ECO:0000313" key="1">
    <source>
        <dbReference type="EMBL" id="RDB65896.1"/>
    </source>
</evidence>